<feature type="transmembrane region" description="Helical" evidence="1">
    <location>
        <begin position="257"/>
        <end position="279"/>
    </location>
</feature>
<evidence type="ECO:0000313" key="2">
    <source>
        <dbReference type="EMBL" id="SDF93980.1"/>
    </source>
</evidence>
<dbReference type="SUPFAM" id="SSF52833">
    <property type="entry name" value="Thioredoxin-like"/>
    <property type="match status" value="1"/>
</dbReference>
<feature type="transmembrane region" description="Helical" evidence="1">
    <location>
        <begin position="291"/>
        <end position="313"/>
    </location>
</feature>
<evidence type="ECO:0000313" key="3">
    <source>
        <dbReference type="Proteomes" id="UP000199259"/>
    </source>
</evidence>
<dbReference type="EMBL" id="FNCA01000005">
    <property type="protein sequence ID" value="SDF93980.1"/>
    <property type="molecule type" value="Genomic_DNA"/>
</dbReference>
<dbReference type="InterPro" id="IPR036249">
    <property type="entry name" value="Thioredoxin-like_sf"/>
</dbReference>
<keyword evidence="1" id="KW-1133">Transmembrane helix</keyword>
<feature type="transmembrane region" description="Helical" evidence="1">
    <location>
        <begin position="325"/>
        <end position="343"/>
    </location>
</feature>
<protein>
    <submittedName>
        <fullName evidence="2">Cytochrome c biogenesis protein CcdA</fullName>
    </submittedName>
</protein>
<dbReference type="PANTHER" id="PTHR31272">
    <property type="entry name" value="CYTOCHROME C-TYPE BIOGENESIS PROTEIN HI_1454-RELATED"/>
    <property type="match status" value="1"/>
</dbReference>
<dbReference type="Proteomes" id="UP000199259">
    <property type="component" value="Unassembled WGS sequence"/>
</dbReference>
<feature type="transmembrane region" description="Helical" evidence="1">
    <location>
        <begin position="213"/>
        <end position="236"/>
    </location>
</feature>
<feature type="transmembrane region" description="Helical" evidence="1">
    <location>
        <begin position="179"/>
        <end position="201"/>
    </location>
</feature>
<dbReference type="PANTHER" id="PTHR31272:SF9">
    <property type="entry name" value="BLL1027 PROTEIN"/>
    <property type="match status" value="1"/>
</dbReference>
<gene>
    <name evidence="2" type="ORF">SAMN04488589_1756</name>
</gene>
<evidence type="ECO:0000256" key="1">
    <source>
        <dbReference type="SAM" id="Phobius"/>
    </source>
</evidence>
<dbReference type="AlphaFoldDB" id="A0A7Z7FCR6"/>
<reference evidence="2 3" key="1">
    <citation type="submission" date="2016-10" db="EMBL/GenBank/DDBJ databases">
        <authorList>
            <person name="Varghese N."/>
            <person name="Submissions S."/>
        </authorList>
    </citation>
    <scope>NUCLEOTIDE SEQUENCE [LARGE SCALE GENOMIC DNA]</scope>
    <source>
        <strain evidence="2 3">PL 12/M</strain>
    </source>
</reference>
<dbReference type="Gene3D" id="3.40.30.10">
    <property type="entry name" value="Glutaredoxin"/>
    <property type="match status" value="1"/>
</dbReference>
<keyword evidence="1" id="KW-0812">Transmembrane</keyword>
<feature type="transmembrane region" description="Helical" evidence="1">
    <location>
        <begin position="143"/>
        <end position="167"/>
    </location>
</feature>
<accession>A0A7Z7FCR6</accession>
<proteinExistence type="predicted"/>
<name>A0A7Z7FCR6_9EURY</name>
<dbReference type="InterPro" id="IPR051790">
    <property type="entry name" value="Cytochrome_c-biogenesis_DsbD"/>
</dbReference>
<sequence length="344" mass="38692">MKRKLNLIILLLFINIFLISNCLASPVTIQYFYQNGCHDCEVTDPIIENISKQYQSNIKILKIDASTYDGFNQWNSYSFIEVPAIVINNKTQISKDEINENYLQITIDGYLTDKNNNSNYTYNQDFNNKIDDKSINSNLNIPFAYSLGLFAGFSPCFMAILVFLLGYTAGTSNGARNGIYKSLVFGFGLIFSYLVVGLFLFSMKNTYTELDDFSLITGIVVILAGMNILGVLKLPIAIDRRFENILRTYITTWKGTFILGILFSFVKVPCTFPLLLVLLNKTITIGTLDNILILLIFIGGVLTPFFIVGLIGSCTLSKRLRLYKAQIKIFIGFGLIIMGLLTIL</sequence>
<comment type="caution">
    <text evidence="2">The sequence shown here is derived from an EMBL/GenBank/DDBJ whole genome shotgun (WGS) entry which is preliminary data.</text>
</comment>
<organism evidence="2 3">
    <name type="scientific">Methanolobus vulcani</name>
    <dbReference type="NCBI Taxonomy" id="38026"/>
    <lineage>
        <taxon>Archaea</taxon>
        <taxon>Methanobacteriati</taxon>
        <taxon>Methanobacteriota</taxon>
        <taxon>Stenosarchaea group</taxon>
        <taxon>Methanomicrobia</taxon>
        <taxon>Methanosarcinales</taxon>
        <taxon>Methanosarcinaceae</taxon>
        <taxon>Methanolobus</taxon>
    </lineage>
</organism>
<dbReference type="OrthoDB" id="121818at2157"/>
<dbReference type="RefSeq" id="WP_091710090.1">
    <property type="nucleotide sequence ID" value="NZ_FNCA01000005.1"/>
</dbReference>
<keyword evidence="1" id="KW-0472">Membrane</keyword>
<keyword evidence="3" id="KW-1185">Reference proteome</keyword>